<accession>A0A0W8F3W8</accession>
<name>A0A0W8F3W8_9ZZZZ</name>
<evidence type="ECO:0000256" key="1">
    <source>
        <dbReference type="SAM" id="Phobius"/>
    </source>
</evidence>
<keyword evidence="1" id="KW-0812">Transmembrane</keyword>
<evidence type="ECO:0008006" key="3">
    <source>
        <dbReference type="Google" id="ProtNLM"/>
    </source>
</evidence>
<dbReference type="EMBL" id="LNQE01001549">
    <property type="protein sequence ID" value="KUG15564.1"/>
    <property type="molecule type" value="Genomic_DNA"/>
</dbReference>
<feature type="transmembrane region" description="Helical" evidence="1">
    <location>
        <begin position="84"/>
        <end position="101"/>
    </location>
</feature>
<protein>
    <recommendedName>
        <fullName evidence="3">DUF2178 domain-containing protein</fullName>
    </recommendedName>
</protein>
<feature type="transmembrane region" description="Helical" evidence="1">
    <location>
        <begin position="46"/>
        <end position="64"/>
    </location>
</feature>
<keyword evidence="1" id="KW-0472">Membrane</keyword>
<gene>
    <name evidence="2" type="ORF">ASZ90_014768</name>
</gene>
<organism evidence="2">
    <name type="scientific">hydrocarbon metagenome</name>
    <dbReference type="NCBI Taxonomy" id="938273"/>
    <lineage>
        <taxon>unclassified sequences</taxon>
        <taxon>metagenomes</taxon>
        <taxon>ecological metagenomes</taxon>
    </lineage>
</organism>
<sequence length="140" mass="15838">MATKKNRFFLSRAWITIMFLVGVGLLLVGLGEMLLLPVHAPDTRSLAFVTFGFVLVFLAGTRLFRGERDVIQDERTRKIGAHGLSWSWFLTFMVLFGLFWLDYLGIFSPAGGTVAVILILLMGISAKVFQWYLFRKGDTQ</sequence>
<feature type="transmembrane region" description="Helical" evidence="1">
    <location>
        <begin position="113"/>
        <end position="134"/>
    </location>
</feature>
<evidence type="ECO:0000313" key="2">
    <source>
        <dbReference type="EMBL" id="KUG15564.1"/>
    </source>
</evidence>
<dbReference type="AlphaFoldDB" id="A0A0W8F3W8"/>
<reference evidence="2" key="1">
    <citation type="journal article" date="2015" name="Proc. Natl. Acad. Sci. U.S.A.">
        <title>Networks of energetic and metabolic interactions define dynamics in microbial communities.</title>
        <authorList>
            <person name="Embree M."/>
            <person name="Liu J.K."/>
            <person name="Al-Bassam M.M."/>
            <person name="Zengler K."/>
        </authorList>
    </citation>
    <scope>NUCLEOTIDE SEQUENCE</scope>
</reference>
<proteinExistence type="predicted"/>
<feature type="transmembrane region" description="Helical" evidence="1">
    <location>
        <begin position="12"/>
        <end position="34"/>
    </location>
</feature>
<keyword evidence="1" id="KW-1133">Transmembrane helix</keyword>
<comment type="caution">
    <text evidence="2">The sequence shown here is derived from an EMBL/GenBank/DDBJ whole genome shotgun (WGS) entry which is preliminary data.</text>
</comment>